<name>A0ACB7YPM2_9ERIC</name>
<accession>A0ACB7YPM2</accession>
<proteinExistence type="predicted"/>
<reference evidence="1 2" key="1">
    <citation type="journal article" date="2021" name="Hortic Res">
        <title>High-quality reference genome and annotation aids understanding of berry development for evergreen blueberry (Vaccinium darrowii).</title>
        <authorList>
            <person name="Yu J."/>
            <person name="Hulse-Kemp A.M."/>
            <person name="Babiker E."/>
            <person name="Staton M."/>
        </authorList>
    </citation>
    <scope>NUCLEOTIDE SEQUENCE [LARGE SCALE GENOMIC DNA]</scope>
    <source>
        <strain evidence="2">cv. NJ 8807/NJ 8810</strain>
        <tissue evidence="1">Young leaf</tissue>
    </source>
</reference>
<comment type="caution">
    <text evidence="1">The sequence shown here is derived from an EMBL/GenBank/DDBJ whole genome shotgun (WGS) entry which is preliminary data.</text>
</comment>
<protein>
    <submittedName>
        <fullName evidence="1">Uncharacterized protein</fullName>
    </submittedName>
</protein>
<gene>
    <name evidence="1" type="ORF">Vadar_021001</name>
</gene>
<sequence>MSKGNDTTWVGRKPTRRLEGMSDALSIAADLGFSEEFQNLSTTGDKGDVLIRVLREFTTVQKEIADLQVKLQGLKDGITRLWPVQSSSKCPEDKNVAHLTHVSEMEKKIETLARITMILKDVIWNKDRVIACLQLPYSWKQNFRNNSQNYS</sequence>
<evidence type="ECO:0000313" key="2">
    <source>
        <dbReference type="Proteomes" id="UP000828048"/>
    </source>
</evidence>
<keyword evidence="2" id="KW-1185">Reference proteome</keyword>
<organism evidence="1 2">
    <name type="scientific">Vaccinium darrowii</name>
    <dbReference type="NCBI Taxonomy" id="229202"/>
    <lineage>
        <taxon>Eukaryota</taxon>
        <taxon>Viridiplantae</taxon>
        <taxon>Streptophyta</taxon>
        <taxon>Embryophyta</taxon>
        <taxon>Tracheophyta</taxon>
        <taxon>Spermatophyta</taxon>
        <taxon>Magnoliopsida</taxon>
        <taxon>eudicotyledons</taxon>
        <taxon>Gunneridae</taxon>
        <taxon>Pentapetalae</taxon>
        <taxon>asterids</taxon>
        <taxon>Ericales</taxon>
        <taxon>Ericaceae</taxon>
        <taxon>Vaccinioideae</taxon>
        <taxon>Vaccinieae</taxon>
        <taxon>Vaccinium</taxon>
    </lineage>
</organism>
<dbReference type="Proteomes" id="UP000828048">
    <property type="component" value="Chromosome 11"/>
</dbReference>
<dbReference type="EMBL" id="CM037161">
    <property type="protein sequence ID" value="KAH7855079.1"/>
    <property type="molecule type" value="Genomic_DNA"/>
</dbReference>
<evidence type="ECO:0000313" key="1">
    <source>
        <dbReference type="EMBL" id="KAH7855079.1"/>
    </source>
</evidence>